<dbReference type="EMBL" id="AKWR02000072">
    <property type="protein sequence ID" value="EMJ37742.1"/>
    <property type="molecule type" value="Genomic_DNA"/>
</dbReference>
<accession>A0A0F6II67</accession>
<organism evidence="1 2">
    <name type="scientific">Leptospira interrogans str. FPW1039</name>
    <dbReference type="NCBI Taxonomy" id="1193040"/>
    <lineage>
        <taxon>Bacteria</taxon>
        <taxon>Pseudomonadati</taxon>
        <taxon>Spirochaetota</taxon>
        <taxon>Spirochaetia</taxon>
        <taxon>Leptospirales</taxon>
        <taxon>Leptospiraceae</taxon>
        <taxon>Leptospira</taxon>
    </lineage>
</organism>
<dbReference type="AlphaFoldDB" id="A0A0F6II67"/>
<name>A0A0F6II67_LEPIR</name>
<gene>
    <name evidence="1" type="ORF">LEP1GSC079_4939</name>
</gene>
<dbReference type="Pfam" id="PF26125">
    <property type="entry name" value="AcrVA2-like"/>
    <property type="match status" value="1"/>
</dbReference>
<dbReference type="Proteomes" id="UP000012164">
    <property type="component" value="Unassembled WGS sequence"/>
</dbReference>
<dbReference type="InterPro" id="IPR058915">
    <property type="entry name" value="AcrVA2-like"/>
</dbReference>
<sequence>MKYPRTYYEYIRTVNPLLFKYIKKDLSYLKTAHADKAPFFDIDQFSKYFEEYIDEYFDRLEENFYETYSFLQDKRNEETLTKWLINDYLTILNFEIFNRKTFFISGQLTENLAFTDYNVTGKFLEPPFNCFLLVLNDELAKQLFCNIVKIIVKEYEEPINIFVTKVEEGENFLLKFYIRFGKIQLERALLVKSEIKISEIIKTDWENLFNINEFETEEQSSLEKESSFFYESGFEFFRILINSILYLTSSGADIVERKKIKSGKKRAEAKRNENQSYNTKSFDYYEVGNTVGSIFIDHNESNIMNNANSIKTVFKLTIRFIVRGHWRNQPFGQGREQRKLIFIKPYYKGPDLADLVNKPYAVS</sequence>
<protein>
    <submittedName>
        <fullName evidence="1">Uncharacterized protein</fullName>
    </submittedName>
</protein>
<evidence type="ECO:0000313" key="1">
    <source>
        <dbReference type="EMBL" id="EMJ37742.1"/>
    </source>
</evidence>
<reference evidence="1 2" key="1">
    <citation type="submission" date="2013-01" db="EMBL/GenBank/DDBJ databases">
        <authorList>
            <person name="Harkins D.M."/>
            <person name="Durkin A.S."/>
            <person name="Brinkac L.M."/>
            <person name="Haft D.H."/>
            <person name="Selengut J.D."/>
            <person name="Sanka R."/>
            <person name="DePew J."/>
            <person name="Purushe J."/>
            <person name="Peacock S.J."/>
            <person name="Thaipadungpanit J."/>
            <person name="Wuthiekanun V.W."/>
            <person name="Day N.P."/>
            <person name="Vinetz J.M."/>
            <person name="Sutton G.G."/>
            <person name="Nierman W.C."/>
            <person name="Fouts D.E."/>
        </authorList>
    </citation>
    <scope>NUCLEOTIDE SEQUENCE [LARGE SCALE GENOMIC DNA]</scope>
    <source>
        <strain evidence="1 2">FPW1039</strain>
    </source>
</reference>
<comment type="caution">
    <text evidence="1">The sequence shown here is derived from an EMBL/GenBank/DDBJ whole genome shotgun (WGS) entry which is preliminary data.</text>
</comment>
<evidence type="ECO:0000313" key="2">
    <source>
        <dbReference type="Proteomes" id="UP000012164"/>
    </source>
</evidence>
<proteinExistence type="predicted"/>